<protein>
    <submittedName>
        <fullName evidence="5">Amino acid/amide ABC transporter ATP-binding protein 1, HAAT family</fullName>
    </submittedName>
</protein>
<dbReference type="Gene3D" id="3.40.50.300">
    <property type="entry name" value="P-loop containing nucleotide triphosphate hydrolases"/>
    <property type="match status" value="1"/>
</dbReference>
<evidence type="ECO:0000256" key="1">
    <source>
        <dbReference type="ARBA" id="ARBA00022448"/>
    </source>
</evidence>
<dbReference type="GO" id="GO:0016887">
    <property type="term" value="F:ATP hydrolysis activity"/>
    <property type="evidence" value="ECO:0007669"/>
    <property type="project" value="InterPro"/>
</dbReference>
<organism evidence="5 6">
    <name type="scientific">Albimonas donghaensis</name>
    <dbReference type="NCBI Taxonomy" id="356660"/>
    <lineage>
        <taxon>Bacteria</taxon>
        <taxon>Pseudomonadati</taxon>
        <taxon>Pseudomonadota</taxon>
        <taxon>Alphaproteobacteria</taxon>
        <taxon>Rhodobacterales</taxon>
        <taxon>Paracoccaceae</taxon>
        <taxon>Albimonas</taxon>
    </lineage>
</organism>
<sequence>MSEIILEGVGVTKRFRGLTATDHVDFAVPKGSIYGLIGPNGAGKSTLFNLVTGYHPLSEGRIVFKGRDLAGMPIYRRNQFGMARAFQISKPFPALTVRENVGVGAMFGRPDRGAQAGRETDRAMEIAGITHLAARRADALTVGELRKLEIARAVATGPDLLLADEPCAGLNPFETDEMAQCLRNVRDAGATVWLVEHDMKAVTALCDRILVIDAGKRLAEGTPSEVVNDPAVISAYLGVPMDEDVAHA</sequence>
<keyword evidence="6" id="KW-1185">Reference proteome</keyword>
<dbReference type="EMBL" id="FNMZ01000008">
    <property type="protein sequence ID" value="SDX67216.1"/>
    <property type="molecule type" value="Genomic_DNA"/>
</dbReference>
<dbReference type="GO" id="GO:1903805">
    <property type="term" value="P:L-valine import across plasma membrane"/>
    <property type="evidence" value="ECO:0007669"/>
    <property type="project" value="TreeGrafter"/>
</dbReference>
<dbReference type="InterPro" id="IPR032823">
    <property type="entry name" value="BCA_ABC_TP_C"/>
</dbReference>
<dbReference type="PROSITE" id="PS50893">
    <property type="entry name" value="ABC_TRANSPORTER_2"/>
    <property type="match status" value="1"/>
</dbReference>
<dbReference type="SUPFAM" id="SSF52540">
    <property type="entry name" value="P-loop containing nucleoside triphosphate hydrolases"/>
    <property type="match status" value="1"/>
</dbReference>
<dbReference type="InterPro" id="IPR003439">
    <property type="entry name" value="ABC_transporter-like_ATP-bd"/>
</dbReference>
<dbReference type="GO" id="GO:1903806">
    <property type="term" value="P:L-isoleucine import across plasma membrane"/>
    <property type="evidence" value="ECO:0007669"/>
    <property type="project" value="TreeGrafter"/>
</dbReference>
<keyword evidence="3 5" id="KW-0067">ATP-binding</keyword>
<evidence type="ECO:0000259" key="4">
    <source>
        <dbReference type="PROSITE" id="PS50893"/>
    </source>
</evidence>
<dbReference type="GO" id="GO:0015188">
    <property type="term" value="F:L-isoleucine transmembrane transporter activity"/>
    <property type="evidence" value="ECO:0007669"/>
    <property type="project" value="TreeGrafter"/>
</dbReference>
<dbReference type="PANTHER" id="PTHR45772">
    <property type="entry name" value="CONSERVED COMPONENT OF ABC TRANSPORTER FOR NATURAL AMINO ACIDS-RELATED"/>
    <property type="match status" value="1"/>
</dbReference>
<dbReference type="InterPro" id="IPR051120">
    <property type="entry name" value="ABC_AA/LPS_Transport"/>
</dbReference>
<dbReference type="Pfam" id="PF12399">
    <property type="entry name" value="BCA_ABC_TP_C"/>
    <property type="match status" value="1"/>
</dbReference>
<gene>
    <name evidence="5" type="ORF">SAMN05444336_10861</name>
</gene>
<dbReference type="GO" id="GO:0005524">
    <property type="term" value="F:ATP binding"/>
    <property type="evidence" value="ECO:0007669"/>
    <property type="project" value="UniProtKB-KW"/>
</dbReference>
<dbReference type="GO" id="GO:0005304">
    <property type="term" value="F:L-valine transmembrane transporter activity"/>
    <property type="evidence" value="ECO:0007669"/>
    <property type="project" value="TreeGrafter"/>
</dbReference>
<reference evidence="5 6" key="1">
    <citation type="submission" date="2016-10" db="EMBL/GenBank/DDBJ databases">
        <authorList>
            <person name="de Groot N.N."/>
        </authorList>
    </citation>
    <scope>NUCLEOTIDE SEQUENCE [LARGE SCALE GENOMIC DNA]</scope>
    <source>
        <strain evidence="5 6">DSM 17890</strain>
    </source>
</reference>
<name>A0A1H3DLA8_9RHOB</name>
<dbReference type="RefSeq" id="WP_092684139.1">
    <property type="nucleotide sequence ID" value="NZ_FNMZ01000008.1"/>
</dbReference>
<evidence type="ECO:0000313" key="5">
    <source>
        <dbReference type="EMBL" id="SDX67216.1"/>
    </source>
</evidence>
<dbReference type="AlphaFoldDB" id="A0A1H3DLA8"/>
<dbReference type="STRING" id="356660.SAMN05444336_10861"/>
<keyword evidence="1" id="KW-0813">Transport</keyword>
<dbReference type="Proteomes" id="UP000199118">
    <property type="component" value="Unassembled WGS sequence"/>
</dbReference>
<evidence type="ECO:0000313" key="6">
    <source>
        <dbReference type="Proteomes" id="UP000199118"/>
    </source>
</evidence>
<dbReference type="GO" id="GO:0015808">
    <property type="term" value="P:L-alanine transport"/>
    <property type="evidence" value="ECO:0007669"/>
    <property type="project" value="TreeGrafter"/>
</dbReference>
<dbReference type="GO" id="GO:0015192">
    <property type="term" value="F:L-phenylalanine transmembrane transporter activity"/>
    <property type="evidence" value="ECO:0007669"/>
    <property type="project" value="TreeGrafter"/>
</dbReference>
<proteinExistence type="predicted"/>
<evidence type="ECO:0000256" key="3">
    <source>
        <dbReference type="ARBA" id="ARBA00022840"/>
    </source>
</evidence>
<dbReference type="OrthoDB" id="9806149at2"/>
<dbReference type="GO" id="GO:0005886">
    <property type="term" value="C:plasma membrane"/>
    <property type="evidence" value="ECO:0007669"/>
    <property type="project" value="TreeGrafter"/>
</dbReference>
<evidence type="ECO:0000256" key="2">
    <source>
        <dbReference type="ARBA" id="ARBA00022741"/>
    </source>
</evidence>
<keyword evidence="2" id="KW-0547">Nucleotide-binding</keyword>
<dbReference type="Pfam" id="PF00005">
    <property type="entry name" value="ABC_tran"/>
    <property type="match status" value="1"/>
</dbReference>
<dbReference type="InterPro" id="IPR027417">
    <property type="entry name" value="P-loop_NTPase"/>
</dbReference>
<dbReference type="PANTHER" id="PTHR45772:SF7">
    <property type="entry name" value="AMINO ACID ABC TRANSPORTER ATP-BINDING PROTEIN"/>
    <property type="match status" value="1"/>
</dbReference>
<dbReference type="GO" id="GO:0042941">
    <property type="term" value="P:D-alanine transmembrane transport"/>
    <property type="evidence" value="ECO:0007669"/>
    <property type="project" value="TreeGrafter"/>
</dbReference>
<dbReference type="CDD" id="cd03219">
    <property type="entry name" value="ABC_Mj1267_LivG_branched"/>
    <property type="match status" value="1"/>
</dbReference>
<accession>A0A1H3DLA8</accession>
<feature type="domain" description="ABC transporter" evidence="4">
    <location>
        <begin position="6"/>
        <end position="239"/>
    </location>
</feature>